<dbReference type="Proteomes" id="UP000033618">
    <property type="component" value="Unassembled WGS sequence"/>
</dbReference>
<dbReference type="PATRIC" id="fig|28092.6.peg.804"/>
<dbReference type="RefSeq" id="WP_024904236.1">
    <property type="nucleotide sequence ID" value="NZ_CADFGU010000004.1"/>
</dbReference>
<proteinExistence type="predicted"/>
<evidence type="ECO:0000313" key="1">
    <source>
        <dbReference type="EMBL" id="KKB64997.1"/>
    </source>
</evidence>
<dbReference type="AlphaFoldDB" id="A0A0F5K625"/>
<reference evidence="1 2" key="1">
    <citation type="submission" date="2015-03" db="EMBL/GenBank/DDBJ databases">
        <title>Draft Genome Sequence of Burkholderia andropogonis type strain ICMP2807, isolated from Sorghum bicolor.</title>
        <authorList>
            <person name="Lopes-Santos L."/>
            <person name="Castro D.B."/>
            <person name="Ottoboni L.M."/>
            <person name="Park D."/>
            <person name="Weirc B.S."/>
            <person name="Destefano S.A."/>
        </authorList>
    </citation>
    <scope>NUCLEOTIDE SEQUENCE [LARGE SCALE GENOMIC DNA]</scope>
    <source>
        <strain evidence="1 2">ICMP2807</strain>
    </source>
</reference>
<dbReference type="EMBL" id="LAQU01000002">
    <property type="protein sequence ID" value="KKB64997.1"/>
    <property type="molecule type" value="Genomic_DNA"/>
</dbReference>
<keyword evidence="2" id="KW-1185">Reference proteome</keyword>
<protein>
    <submittedName>
        <fullName evidence="1">Uncharacterized protein</fullName>
    </submittedName>
</protein>
<comment type="caution">
    <text evidence="1">The sequence shown here is derived from an EMBL/GenBank/DDBJ whole genome shotgun (WGS) entry which is preliminary data.</text>
</comment>
<name>A0A0F5K625_9BURK</name>
<organism evidence="1 2">
    <name type="scientific">Robbsia andropogonis</name>
    <dbReference type="NCBI Taxonomy" id="28092"/>
    <lineage>
        <taxon>Bacteria</taxon>
        <taxon>Pseudomonadati</taxon>
        <taxon>Pseudomonadota</taxon>
        <taxon>Betaproteobacteria</taxon>
        <taxon>Burkholderiales</taxon>
        <taxon>Burkholderiaceae</taxon>
        <taxon>Robbsia</taxon>
    </lineage>
</organism>
<evidence type="ECO:0000313" key="2">
    <source>
        <dbReference type="Proteomes" id="UP000033618"/>
    </source>
</evidence>
<sequence length="110" mass="12989">MSSKYDDHYLDECDLICIFEVIDCAYLVNWDSCDNYAECQCECKLDPMNASEKTQVLSLSEALSRLRVIEEICHERLSPNERKVLSDICNTIQFAEMEERWRELHYCHTP</sequence>
<gene>
    <name evidence="1" type="ORF">WM40_03375</name>
</gene>
<accession>A0A0F5K625</accession>